<reference evidence="11" key="2">
    <citation type="submission" date="2021-08" db="EMBL/GenBank/DDBJ databases">
        <authorList>
            <person name="Tani A."/>
            <person name="Ola A."/>
            <person name="Ogura Y."/>
            <person name="Katsura K."/>
            <person name="Hayashi T."/>
        </authorList>
    </citation>
    <scope>NUCLEOTIDE SEQUENCE</scope>
    <source>
        <strain evidence="11">JCM 32048</strain>
    </source>
</reference>
<dbReference type="Proteomes" id="UP001055286">
    <property type="component" value="Unassembled WGS sequence"/>
</dbReference>
<dbReference type="EMBL" id="BPQJ01000001">
    <property type="protein sequence ID" value="GJD59881.1"/>
    <property type="molecule type" value="Genomic_DNA"/>
</dbReference>
<keyword evidence="12" id="KW-1185">Reference proteome</keyword>
<evidence type="ECO:0000313" key="12">
    <source>
        <dbReference type="Proteomes" id="UP001055286"/>
    </source>
</evidence>
<dbReference type="PANTHER" id="PTHR43706:SF47">
    <property type="entry name" value="EXTERNAL NADH-UBIQUINONE OXIDOREDUCTASE 1, MITOCHONDRIAL-RELATED"/>
    <property type="match status" value="1"/>
</dbReference>
<sequence>MADTFLKAETCSKADTRSKTETWRVVIIGGGFAGLEAAKALAQAPVAVTLLDRQNHHCFQPLLYQVATAALTPADIAWPIRGVLSGQRNVRVLMANVEGIDTGRRVVLTGSGAFPYDQLIVATGATHAYFGHDDWAPHAPGLKRIEDATEIRRRILLAFEHAELEEDAARRAALTTFVVVGGGPTGVEMAGAIADMARDALPRDFRTVDPAQTRVLLVEAGPRLLAAFPESVSTYARRALERRGVEVVTGTAVTAIGPGAVTIGEQSIGAGAVVWAAGVAASAAADWLGAERDRAGRVKVGPDLTVPGLPEIVVVGDTAAVADASGKPVPGIAPAAKQMGRYAGTLVAARAAGRPAPGPFRYRHHGDLATIGRKEAVVRLRRLTLTGFSGWAFWGVAHVYFLIGLRNRIAVAFSWIWDYATFGRRSRLITQPADARPAEAEPAGSSGQPSAAAPAREAGISPQGERVWG</sequence>
<evidence type="ECO:0000256" key="1">
    <source>
        <dbReference type="ARBA" id="ARBA00005272"/>
    </source>
</evidence>
<dbReference type="GO" id="GO:0050136">
    <property type="term" value="F:NADH dehydrogenase (quinone) (non-electrogenic) activity"/>
    <property type="evidence" value="ECO:0007669"/>
    <property type="project" value="UniProtKB-EC"/>
</dbReference>
<proteinExistence type="inferred from homology"/>
<reference evidence="11" key="1">
    <citation type="journal article" date="2016" name="Front. Microbiol.">
        <title>Genome Sequence of the Piezophilic, Mesophilic Sulfate-Reducing Bacterium Desulfovibrio indicus J2T.</title>
        <authorList>
            <person name="Cao J."/>
            <person name="Maignien L."/>
            <person name="Shao Z."/>
            <person name="Alain K."/>
            <person name="Jebbar M."/>
        </authorList>
    </citation>
    <scope>NUCLEOTIDE SEQUENCE</scope>
    <source>
        <strain evidence="11">JCM 32048</strain>
    </source>
</reference>
<evidence type="ECO:0000256" key="9">
    <source>
        <dbReference type="SAM" id="Phobius"/>
    </source>
</evidence>
<dbReference type="Pfam" id="PF07992">
    <property type="entry name" value="Pyr_redox_2"/>
    <property type="match status" value="1"/>
</dbReference>
<evidence type="ECO:0000256" key="4">
    <source>
        <dbReference type="ARBA" id="ARBA00022827"/>
    </source>
</evidence>
<dbReference type="EC" id="1.6.5.9" evidence="2"/>
<accession>A0AA37H531</accession>
<evidence type="ECO:0000313" key="11">
    <source>
        <dbReference type="EMBL" id="GJD59881.1"/>
    </source>
</evidence>
<dbReference type="PRINTS" id="PR00368">
    <property type="entry name" value="FADPNR"/>
</dbReference>
<comment type="caution">
    <text evidence="11">The sequence shown here is derived from an EMBL/GenBank/DDBJ whole genome shotgun (WGS) entry which is preliminary data.</text>
</comment>
<evidence type="ECO:0000256" key="3">
    <source>
        <dbReference type="ARBA" id="ARBA00022630"/>
    </source>
</evidence>
<comment type="similarity">
    <text evidence="1">Belongs to the NADH dehydrogenase family.</text>
</comment>
<evidence type="ECO:0000256" key="6">
    <source>
        <dbReference type="ARBA" id="ARBA00023027"/>
    </source>
</evidence>
<keyword evidence="4" id="KW-0274">FAD</keyword>
<keyword evidence="5" id="KW-0560">Oxidoreductase</keyword>
<feature type="region of interest" description="Disordered" evidence="8">
    <location>
        <begin position="433"/>
        <end position="469"/>
    </location>
</feature>
<dbReference type="InterPro" id="IPR023753">
    <property type="entry name" value="FAD/NAD-binding_dom"/>
</dbReference>
<keyword evidence="9" id="KW-0472">Membrane</keyword>
<dbReference type="SUPFAM" id="SSF51905">
    <property type="entry name" value="FAD/NAD(P)-binding domain"/>
    <property type="match status" value="2"/>
</dbReference>
<evidence type="ECO:0000256" key="8">
    <source>
        <dbReference type="SAM" id="MobiDB-lite"/>
    </source>
</evidence>
<feature type="domain" description="FAD/NAD(P)-binding" evidence="10">
    <location>
        <begin position="24"/>
        <end position="340"/>
    </location>
</feature>
<dbReference type="PANTHER" id="PTHR43706">
    <property type="entry name" value="NADH DEHYDROGENASE"/>
    <property type="match status" value="1"/>
</dbReference>
<evidence type="ECO:0000256" key="5">
    <source>
        <dbReference type="ARBA" id="ARBA00023002"/>
    </source>
</evidence>
<keyword evidence="3" id="KW-0285">Flavoprotein</keyword>
<protein>
    <recommendedName>
        <fullName evidence="2">NADH:ubiquinone reductase (non-electrogenic)</fullName>
        <ecNumber evidence="2">1.6.5.9</ecNumber>
    </recommendedName>
</protein>
<dbReference type="RefSeq" id="WP_238189021.1">
    <property type="nucleotide sequence ID" value="NZ_BPQJ01000001.1"/>
</dbReference>
<dbReference type="PRINTS" id="PR00411">
    <property type="entry name" value="PNDRDTASEI"/>
</dbReference>
<keyword evidence="6" id="KW-0520">NAD</keyword>
<comment type="catalytic activity">
    <reaction evidence="7">
        <text>a quinone + NADH + H(+) = a quinol + NAD(+)</text>
        <dbReference type="Rhea" id="RHEA:46160"/>
        <dbReference type="ChEBI" id="CHEBI:15378"/>
        <dbReference type="ChEBI" id="CHEBI:24646"/>
        <dbReference type="ChEBI" id="CHEBI:57540"/>
        <dbReference type="ChEBI" id="CHEBI:57945"/>
        <dbReference type="ChEBI" id="CHEBI:132124"/>
        <dbReference type="EC" id="1.6.5.9"/>
    </reaction>
</comment>
<evidence type="ECO:0000256" key="2">
    <source>
        <dbReference type="ARBA" id="ARBA00012637"/>
    </source>
</evidence>
<evidence type="ECO:0000256" key="7">
    <source>
        <dbReference type="ARBA" id="ARBA00047599"/>
    </source>
</evidence>
<keyword evidence="9" id="KW-1133">Transmembrane helix</keyword>
<dbReference type="InterPro" id="IPR036188">
    <property type="entry name" value="FAD/NAD-bd_sf"/>
</dbReference>
<evidence type="ECO:0000259" key="10">
    <source>
        <dbReference type="Pfam" id="PF07992"/>
    </source>
</evidence>
<dbReference type="AlphaFoldDB" id="A0AA37H531"/>
<feature type="transmembrane region" description="Helical" evidence="9">
    <location>
        <begin position="383"/>
        <end position="403"/>
    </location>
</feature>
<keyword evidence="9" id="KW-0812">Transmembrane</keyword>
<dbReference type="InterPro" id="IPR045024">
    <property type="entry name" value="NDH-2"/>
</dbReference>
<name>A0AA37H531_9HYPH</name>
<gene>
    <name evidence="11" type="primary">norW</name>
    <name evidence="11" type="ORF">MPEAHAMD_0012</name>
</gene>
<feature type="compositionally biased region" description="Low complexity" evidence="8">
    <location>
        <begin position="433"/>
        <end position="455"/>
    </location>
</feature>
<organism evidence="11 12">
    <name type="scientific">Methylobacterium frigidaeris</name>
    <dbReference type="NCBI Taxonomy" id="2038277"/>
    <lineage>
        <taxon>Bacteria</taxon>
        <taxon>Pseudomonadati</taxon>
        <taxon>Pseudomonadota</taxon>
        <taxon>Alphaproteobacteria</taxon>
        <taxon>Hyphomicrobiales</taxon>
        <taxon>Methylobacteriaceae</taxon>
        <taxon>Methylobacterium</taxon>
    </lineage>
</organism>
<dbReference type="Gene3D" id="3.50.50.100">
    <property type="match status" value="1"/>
</dbReference>